<evidence type="ECO:0000256" key="1">
    <source>
        <dbReference type="SAM" id="SignalP"/>
    </source>
</evidence>
<sequence>MVKVSMILIYLLLILHVHLTTTHALEGHNLTMLLTNISRHKLEKRGNDSFINFFKKGTIIRRPRNRPEFVSTSGSVNDCEKIKDPVAFSTCCALYNRNTVIDTPRPARLTYLSRIRLWWHDFTWTFTHNRFAPDTPVEAPPILEPNDPIIQTLEFTKQETRPVGPWISDGEGGWIFIKPLKPLNKFKRVPYCTNLNTLLENDDLCLYNDVENIIRPADLSKKKKKKQKTPARLVINPSEASNQFAVLAYFDAIDDETYRKVMDTFRRLANQFAGLEDYLRNLKEWAEAFGLSIKEAAKQFGNRRQVGESSNSNSRFMCDYEDNKSDDIIHDEFRK</sequence>
<dbReference type="Proteomes" id="UP000266673">
    <property type="component" value="Unassembled WGS sequence"/>
</dbReference>
<keyword evidence="1" id="KW-0732">Signal</keyword>
<dbReference type="EMBL" id="QKWP01001930">
    <property type="protein sequence ID" value="RIB05729.1"/>
    <property type="molecule type" value="Genomic_DNA"/>
</dbReference>
<keyword evidence="3" id="KW-1185">Reference proteome</keyword>
<dbReference type="AlphaFoldDB" id="A0A397UAG9"/>
<proteinExistence type="predicted"/>
<gene>
    <name evidence="2" type="ORF">C2G38_2279810</name>
</gene>
<feature type="chain" id="PRO_5017386155" evidence="1">
    <location>
        <begin position="25"/>
        <end position="335"/>
    </location>
</feature>
<protein>
    <submittedName>
        <fullName evidence="2">Uncharacterized protein</fullName>
    </submittedName>
</protein>
<feature type="signal peptide" evidence="1">
    <location>
        <begin position="1"/>
        <end position="24"/>
    </location>
</feature>
<evidence type="ECO:0000313" key="2">
    <source>
        <dbReference type="EMBL" id="RIB05729.1"/>
    </source>
</evidence>
<reference evidence="2 3" key="1">
    <citation type="submission" date="2018-06" db="EMBL/GenBank/DDBJ databases">
        <title>Comparative genomics reveals the genomic features of Rhizophagus irregularis, R. cerebriforme, R. diaphanum and Gigaspora rosea, and their symbiotic lifestyle signature.</title>
        <authorList>
            <person name="Morin E."/>
            <person name="San Clemente H."/>
            <person name="Chen E.C.H."/>
            <person name="De La Providencia I."/>
            <person name="Hainaut M."/>
            <person name="Kuo A."/>
            <person name="Kohler A."/>
            <person name="Murat C."/>
            <person name="Tang N."/>
            <person name="Roy S."/>
            <person name="Loubradou J."/>
            <person name="Henrissat B."/>
            <person name="Grigoriev I.V."/>
            <person name="Corradi N."/>
            <person name="Roux C."/>
            <person name="Martin F.M."/>
        </authorList>
    </citation>
    <scope>NUCLEOTIDE SEQUENCE [LARGE SCALE GENOMIC DNA]</scope>
    <source>
        <strain evidence="2 3">DAOM 194757</strain>
    </source>
</reference>
<accession>A0A397UAG9</accession>
<evidence type="ECO:0000313" key="3">
    <source>
        <dbReference type="Proteomes" id="UP000266673"/>
    </source>
</evidence>
<name>A0A397UAG9_9GLOM</name>
<organism evidence="2 3">
    <name type="scientific">Gigaspora rosea</name>
    <dbReference type="NCBI Taxonomy" id="44941"/>
    <lineage>
        <taxon>Eukaryota</taxon>
        <taxon>Fungi</taxon>
        <taxon>Fungi incertae sedis</taxon>
        <taxon>Mucoromycota</taxon>
        <taxon>Glomeromycotina</taxon>
        <taxon>Glomeromycetes</taxon>
        <taxon>Diversisporales</taxon>
        <taxon>Gigasporaceae</taxon>
        <taxon>Gigaspora</taxon>
    </lineage>
</organism>
<comment type="caution">
    <text evidence="2">The sequence shown here is derived from an EMBL/GenBank/DDBJ whole genome shotgun (WGS) entry which is preliminary data.</text>
</comment>